<dbReference type="Proteomes" id="UP000326939">
    <property type="component" value="Chromosome 1"/>
</dbReference>
<proteinExistence type="predicted"/>
<evidence type="ECO:0000313" key="2">
    <source>
        <dbReference type="Proteomes" id="UP000326939"/>
    </source>
</evidence>
<gene>
    <name evidence="1" type="ORF">DKX38_001198</name>
</gene>
<dbReference type="EMBL" id="VDCV01000001">
    <property type="protein sequence ID" value="KAB5574004.1"/>
    <property type="molecule type" value="Genomic_DNA"/>
</dbReference>
<name>A0A5N5P2K1_9ROSI</name>
<comment type="caution">
    <text evidence="1">The sequence shown here is derived from an EMBL/GenBank/DDBJ whole genome shotgun (WGS) entry which is preliminary data.</text>
</comment>
<organism evidence="1 2">
    <name type="scientific">Salix brachista</name>
    <dbReference type="NCBI Taxonomy" id="2182728"/>
    <lineage>
        <taxon>Eukaryota</taxon>
        <taxon>Viridiplantae</taxon>
        <taxon>Streptophyta</taxon>
        <taxon>Embryophyta</taxon>
        <taxon>Tracheophyta</taxon>
        <taxon>Spermatophyta</taxon>
        <taxon>Magnoliopsida</taxon>
        <taxon>eudicotyledons</taxon>
        <taxon>Gunneridae</taxon>
        <taxon>Pentapetalae</taxon>
        <taxon>rosids</taxon>
        <taxon>fabids</taxon>
        <taxon>Malpighiales</taxon>
        <taxon>Salicaceae</taxon>
        <taxon>Saliceae</taxon>
        <taxon>Salix</taxon>
    </lineage>
</organism>
<accession>A0A5N5P2K1</accession>
<keyword evidence="2" id="KW-1185">Reference proteome</keyword>
<dbReference type="AlphaFoldDB" id="A0A5N5P2K1"/>
<evidence type="ECO:0000313" key="1">
    <source>
        <dbReference type="EMBL" id="KAB5574004.1"/>
    </source>
</evidence>
<sequence>MENEERSEPEFQYQTKLKVVRRYDKWTTLEERMRTVEGNDLSNPIRAAKVCLVPNIVIPRKFRVPKFVKYTRIECPKTHLRSYYNKMAELSFNISQDLEIRSIGAGTNVVESLIHVELSILVGVPMRQPLLATFRLATSDSVPPLIEEKIDWASKMCQLDMDHQQELQGRIYEAKKDINFNSKQGHCFWENVDDCDYLNGPLEQEDDPIRSESLMTIVRCSLNDAMVDWISAGGDGPSTLTVEEGQYTHDVSPRGYGIRGASINGNIRDLHGDFSMIPRCKHCG</sequence>
<protein>
    <submittedName>
        <fullName evidence="1">Uncharacterized protein</fullName>
    </submittedName>
</protein>
<reference evidence="2" key="1">
    <citation type="journal article" date="2019" name="Gigascience">
        <title>De novo genome assembly of the endangered Acer yangbiense, a plant species with extremely small populations endemic to Yunnan Province, China.</title>
        <authorList>
            <person name="Yang J."/>
            <person name="Wariss H.M."/>
            <person name="Tao L."/>
            <person name="Zhang R."/>
            <person name="Yun Q."/>
            <person name="Hollingsworth P."/>
            <person name="Dao Z."/>
            <person name="Luo G."/>
            <person name="Guo H."/>
            <person name="Ma Y."/>
            <person name="Sun W."/>
        </authorList>
    </citation>
    <scope>NUCLEOTIDE SEQUENCE [LARGE SCALE GENOMIC DNA]</scope>
    <source>
        <strain evidence="2">cv. br00</strain>
    </source>
</reference>